<evidence type="ECO:0000313" key="3">
    <source>
        <dbReference type="Proteomes" id="UP000298656"/>
    </source>
</evidence>
<protein>
    <submittedName>
        <fullName evidence="2">DUF4136 domain-containing protein</fullName>
    </submittedName>
</protein>
<dbReference type="KEGG" id="tvl:FAZ95_08275"/>
<feature type="compositionally biased region" description="Low complexity" evidence="1">
    <location>
        <begin position="98"/>
        <end position="120"/>
    </location>
</feature>
<feature type="region of interest" description="Disordered" evidence="1">
    <location>
        <begin position="90"/>
        <end position="120"/>
    </location>
</feature>
<name>A0A4P8IRD0_9BURK</name>
<dbReference type="AlphaFoldDB" id="A0A4P8IRD0"/>
<evidence type="ECO:0000256" key="1">
    <source>
        <dbReference type="SAM" id="MobiDB-lite"/>
    </source>
</evidence>
<proteinExistence type="predicted"/>
<dbReference type="EMBL" id="CP040077">
    <property type="protein sequence ID" value="QCP51698.1"/>
    <property type="molecule type" value="Genomic_DNA"/>
</dbReference>
<organism evidence="2 3">
    <name type="scientific">Trinickia violacea</name>
    <dbReference type="NCBI Taxonomy" id="2571746"/>
    <lineage>
        <taxon>Bacteria</taxon>
        <taxon>Pseudomonadati</taxon>
        <taxon>Pseudomonadota</taxon>
        <taxon>Betaproteobacteria</taxon>
        <taxon>Burkholderiales</taxon>
        <taxon>Burkholderiaceae</taxon>
        <taxon>Trinickia</taxon>
    </lineage>
</organism>
<dbReference type="Proteomes" id="UP000298656">
    <property type="component" value="Chromosome 1"/>
</dbReference>
<gene>
    <name evidence="2" type="ORF">FAZ95_08275</name>
</gene>
<reference evidence="2 3" key="1">
    <citation type="submission" date="2019-05" db="EMBL/GenBank/DDBJ databases">
        <title>Burkholderia sp. DHOD12, isolated from subtropical forest soil.</title>
        <authorList>
            <person name="Gao Z.-H."/>
            <person name="Qiu L.-H."/>
        </authorList>
    </citation>
    <scope>NUCLEOTIDE SEQUENCE [LARGE SCALE GENOMIC DNA]</scope>
    <source>
        <strain evidence="2 3">DHOD12</strain>
    </source>
</reference>
<keyword evidence="3" id="KW-1185">Reference proteome</keyword>
<dbReference type="OrthoDB" id="9026125at2"/>
<evidence type="ECO:0000313" key="2">
    <source>
        <dbReference type="EMBL" id="QCP51698.1"/>
    </source>
</evidence>
<accession>A0A4P8IRD0</accession>
<sequence length="247" mass="25974">MHEGALDGPRNYRSRNQVSNVKRFFVCAAFAAAMLSGCADVNTDVRASGVPAGFGGERTYELVRAPSQGESPLQTQYEALVRDELAQRGFVGGQPSDGQASSATAPAVAAQAQGQGGDASSQAAGHARYLVSLAYETHPAAVRAANGECASAGCGDSSSSGFSWPGMHPFVHSLTLRFFERATGREVYRVTVSTRDHDADPLHASPYLVKSAFAQLPFADHEAWRVKLHPGEAGAMPGVVSVKPVEP</sequence>